<dbReference type="OrthoDB" id="823362at2"/>
<sequence>MEKISFLFFTLLFGLKLNAQKKEVYVDDNFSEISKKEFLRNNDKMFYSWSDNQDSITYNIRVQRIAEGKLDEVQLKKIKDFFNLQQNFNKKFTINYYQGIDDCNKNSDQNEYVFSDLKEYIKKFEKINSPLFLVYADEKGLTNRLQKFEWIYDKAKIIEEIFFNFHYPCDSAIVISPDGNFVLFRGEHKWEWVFNIAFK</sequence>
<accession>A0A1I3IJS8</accession>
<dbReference type="Proteomes" id="UP000198931">
    <property type="component" value="Unassembled WGS sequence"/>
</dbReference>
<dbReference type="EMBL" id="FOQT01000005">
    <property type="protein sequence ID" value="SFI48181.1"/>
    <property type="molecule type" value="Genomic_DNA"/>
</dbReference>
<organism evidence="1 2">
    <name type="scientific">Halpernia frigidisoli</name>
    <dbReference type="NCBI Taxonomy" id="1125876"/>
    <lineage>
        <taxon>Bacteria</taxon>
        <taxon>Pseudomonadati</taxon>
        <taxon>Bacteroidota</taxon>
        <taxon>Flavobacteriia</taxon>
        <taxon>Flavobacteriales</taxon>
        <taxon>Weeksellaceae</taxon>
        <taxon>Chryseobacterium group</taxon>
        <taxon>Halpernia</taxon>
    </lineage>
</organism>
<gene>
    <name evidence="1" type="ORF">SAMN05443292_2650</name>
</gene>
<reference evidence="1 2" key="1">
    <citation type="submission" date="2016-10" db="EMBL/GenBank/DDBJ databases">
        <authorList>
            <person name="de Groot N.N."/>
        </authorList>
    </citation>
    <scope>NUCLEOTIDE SEQUENCE [LARGE SCALE GENOMIC DNA]</scope>
    <source>
        <strain evidence="1 2">DSM 26000</strain>
    </source>
</reference>
<dbReference type="RefSeq" id="WP_090081743.1">
    <property type="nucleotide sequence ID" value="NZ_FOQT01000005.1"/>
</dbReference>
<dbReference type="AlphaFoldDB" id="A0A1I3IJS8"/>
<evidence type="ECO:0000313" key="2">
    <source>
        <dbReference type="Proteomes" id="UP000198931"/>
    </source>
</evidence>
<name>A0A1I3IJS8_9FLAO</name>
<protein>
    <submittedName>
        <fullName evidence="1">Uncharacterized protein</fullName>
    </submittedName>
</protein>
<keyword evidence="2" id="KW-1185">Reference proteome</keyword>
<evidence type="ECO:0000313" key="1">
    <source>
        <dbReference type="EMBL" id="SFI48181.1"/>
    </source>
</evidence>
<proteinExistence type="predicted"/>
<dbReference type="STRING" id="1125876.SAMN05443292_2650"/>